<organism evidence="2 3">
    <name type="scientific">Paraburkholderia aspalathi</name>
    <dbReference type="NCBI Taxonomy" id="1324617"/>
    <lineage>
        <taxon>Bacteria</taxon>
        <taxon>Pseudomonadati</taxon>
        <taxon>Pseudomonadota</taxon>
        <taxon>Betaproteobacteria</taxon>
        <taxon>Burkholderiales</taxon>
        <taxon>Burkholderiaceae</taxon>
        <taxon>Paraburkholderia</taxon>
    </lineage>
</organism>
<dbReference type="EMBL" id="FPBH01000043">
    <property type="protein sequence ID" value="SFU25918.1"/>
    <property type="molecule type" value="Genomic_DNA"/>
</dbReference>
<evidence type="ECO:0000313" key="2">
    <source>
        <dbReference type="EMBL" id="SFU25918.1"/>
    </source>
</evidence>
<feature type="transmembrane region" description="Helical" evidence="1">
    <location>
        <begin position="12"/>
        <end position="30"/>
    </location>
</feature>
<evidence type="ECO:0000256" key="1">
    <source>
        <dbReference type="SAM" id="Phobius"/>
    </source>
</evidence>
<name>A0A1I7EPR0_9BURK</name>
<keyword evidence="1" id="KW-1133">Transmembrane helix</keyword>
<dbReference type="OrthoDB" id="10000138at2"/>
<dbReference type="RefSeq" id="WP_093646069.1">
    <property type="nucleotide sequence ID" value="NZ_FPBH01000043.1"/>
</dbReference>
<proteinExistence type="predicted"/>
<reference evidence="2 3" key="1">
    <citation type="submission" date="2016-10" db="EMBL/GenBank/DDBJ databases">
        <authorList>
            <person name="de Groot N.N."/>
        </authorList>
    </citation>
    <scope>NUCLEOTIDE SEQUENCE [LARGE SCALE GENOMIC DNA]</scope>
    <source>
        <strain evidence="2 3">LMG 27731</strain>
    </source>
</reference>
<dbReference type="Gene3D" id="3.30.450.20">
    <property type="entry name" value="PAS domain"/>
    <property type="match status" value="1"/>
</dbReference>
<sequence>MENRLILNRPSIIWRAISFVALACLFLVVLNGCRSWNAQSVDLGETHVASANLARAMAQQADDTLKEADIALLGMVERLELDGIGPPLLNDCAASW</sequence>
<keyword evidence="1" id="KW-0472">Membrane</keyword>
<gene>
    <name evidence="2" type="ORF">SAMN05192563_104353</name>
</gene>
<evidence type="ECO:0000313" key="3">
    <source>
        <dbReference type="Proteomes" id="UP000198844"/>
    </source>
</evidence>
<dbReference type="Proteomes" id="UP000198844">
    <property type="component" value="Unassembled WGS sequence"/>
</dbReference>
<keyword evidence="1" id="KW-0812">Transmembrane</keyword>
<dbReference type="AlphaFoldDB" id="A0A1I7EPR0"/>
<accession>A0A1I7EPR0</accession>
<protein>
    <submittedName>
        <fullName evidence="2">Uncharacterized protein</fullName>
    </submittedName>
</protein>